<dbReference type="InterPro" id="IPR036937">
    <property type="entry name" value="Adhesion_dom_fimbrial_sf"/>
</dbReference>
<evidence type="ECO:0000313" key="3">
    <source>
        <dbReference type="EMBL" id="OAT33508.1"/>
    </source>
</evidence>
<keyword evidence="4" id="KW-1185">Reference proteome</keyword>
<evidence type="ECO:0000313" key="4">
    <source>
        <dbReference type="Proteomes" id="UP000078407"/>
    </source>
</evidence>
<organism evidence="3 4">
    <name type="scientific">Buttiauxella ferragutiae ATCC 51602</name>
    <dbReference type="NCBI Taxonomy" id="1354252"/>
    <lineage>
        <taxon>Bacteria</taxon>
        <taxon>Pseudomonadati</taxon>
        <taxon>Pseudomonadota</taxon>
        <taxon>Gammaproteobacteria</taxon>
        <taxon>Enterobacterales</taxon>
        <taxon>Enterobacteriaceae</taxon>
        <taxon>Buttiauxella</taxon>
    </lineage>
</organism>
<dbReference type="InterPro" id="IPR000259">
    <property type="entry name" value="Adhesion_dom_fimbrial"/>
</dbReference>
<dbReference type="PANTHER" id="PTHR33420:SF33">
    <property type="entry name" value="MINOR FIMBRIAL SUBUNIT"/>
    <property type="match status" value="1"/>
</dbReference>
<gene>
    <name evidence="3" type="ORF">M976_00256</name>
</gene>
<feature type="signal peptide" evidence="1">
    <location>
        <begin position="1"/>
        <end position="19"/>
    </location>
</feature>
<dbReference type="EMBL" id="LXEQ01000001">
    <property type="protein sequence ID" value="OAT33508.1"/>
    <property type="molecule type" value="Genomic_DNA"/>
</dbReference>
<accession>A0ABX2WEJ7</accession>
<name>A0ABX2WEJ7_9ENTR</name>
<evidence type="ECO:0000256" key="1">
    <source>
        <dbReference type="SAM" id="SignalP"/>
    </source>
</evidence>
<dbReference type="RefSeq" id="WP_064540187.1">
    <property type="nucleotide sequence ID" value="NZ_LXEQ01000001.1"/>
</dbReference>
<sequence>MTRFLTLGLLLAVTPPLFAADNMLFHGTLIEPPPCTINDDGMVDVDFGERVGINKVNGVNYRKPVDYRITCESGATGLDMTLTLSGTHTGYDDAAVQTDMADLGIQVLQNGTPFTLNTPLSIDPQNPPVLEAVPVKTPGATLPEGAFVATATLKAEYQ</sequence>
<dbReference type="Gene3D" id="2.60.40.1090">
    <property type="entry name" value="Fimbrial-type adhesion domain"/>
    <property type="match status" value="1"/>
</dbReference>
<dbReference type="InterPro" id="IPR050263">
    <property type="entry name" value="Bact_Fimbrial_Adh_Pro"/>
</dbReference>
<dbReference type="Proteomes" id="UP000078407">
    <property type="component" value="Unassembled WGS sequence"/>
</dbReference>
<keyword evidence="1" id="KW-0732">Signal</keyword>
<dbReference type="Pfam" id="PF00419">
    <property type="entry name" value="Fimbrial"/>
    <property type="match status" value="1"/>
</dbReference>
<dbReference type="PANTHER" id="PTHR33420">
    <property type="entry name" value="FIMBRIAL SUBUNIT ELFA-RELATED"/>
    <property type="match status" value="1"/>
</dbReference>
<feature type="domain" description="Fimbrial-type adhesion" evidence="2">
    <location>
        <begin position="25"/>
        <end position="158"/>
    </location>
</feature>
<reference evidence="3 4" key="1">
    <citation type="submission" date="2016-04" db="EMBL/GenBank/DDBJ databases">
        <title>ATOL: Assembling a taxonomically balanced genome-scale reconstruction of the evolutionary history of the Enterobacteriaceae.</title>
        <authorList>
            <person name="Plunkett G.III."/>
            <person name="Neeno-Eckwall E.C."/>
            <person name="Glasner J.D."/>
            <person name="Perna N.T."/>
        </authorList>
    </citation>
    <scope>NUCLEOTIDE SEQUENCE [LARGE SCALE GENOMIC DNA]</scope>
    <source>
        <strain evidence="3 4">ATCC 51602</strain>
    </source>
</reference>
<feature type="chain" id="PRO_5045107355" evidence="1">
    <location>
        <begin position="20"/>
        <end position="158"/>
    </location>
</feature>
<protein>
    <submittedName>
        <fullName evidence="3">MrfF family protein</fullName>
    </submittedName>
</protein>
<evidence type="ECO:0000259" key="2">
    <source>
        <dbReference type="Pfam" id="PF00419"/>
    </source>
</evidence>
<comment type="caution">
    <text evidence="3">The sequence shown here is derived from an EMBL/GenBank/DDBJ whole genome shotgun (WGS) entry which is preliminary data.</text>
</comment>
<dbReference type="InterPro" id="IPR008966">
    <property type="entry name" value="Adhesion_dom_sf"/>
</dbReference>
<dbReference type="SUPFAM" id="SSF49401">
    <property type="entry name" value="Bacterial adhesins"/>
    <property type="match status" value="1"/>
</dbReference>
<proteinExistence type="predicted"/>